<gene>
    <name evidence="1" type="ORF">F2Q70_00030169</name>
</gene>
<organism evidence="1">
    <name type="scientific">Brassica cretica</name>
    <name type="common">Mustard</name>
    <dbReference type="NCBI Taxonomy" id="69181"/>
    <lineage>
        <taxon>Eukaryota</taxon>
        <taxon>Viridiplantae</taxon>
        <taxon>Streptophyta</taxon>
        <taxon>Embryophyta</taxon>
        <taxon>Tracheophyta</taxon>
        <taxon>Spermatophyta</taxon>
        <taxon>Magnoliopsida</taxon>
        <taxon>eudicotyledons</taxon>
        <taxon>Gunneridae</taxon>
        <taxon>Pentapetalae</taxon>
        <taxon>rosids</taxon>
        <taxon>malvids</taxon>
        <taxon>Brassicales</taxon>
        <taxon>Brassicaceae</taxon>
        <taxon>Brassiceae</taxon>
        <taxon>Brassica</taxon>
    </lineage>
</organism>
<sequence length="58" mass="6442">MLKGVKENGGYTIMQALVLTALKQIELAVFESLKESTSMRRKCDLAGQDIAEISKLNR</sequence>
<accession>A0A8S9FL81</accession>
<comment type="caution">
    <text evidence="1">The sequence shown here is derived from an EMBL/GenBank/DDBJ whole genome shotgun (WGS) entry which is preliminary data.</text>
</comment>
<proteinExistence type="predicted"/>
<dbReference type="AlphaFoldDB" id="A0A8S9FL81"/>
<reference evidence="1" key="1">
    <citation type="submission" date="2019-12" db="EMBL/GenBank/DDBJ databases">
        <title>Genome sequencing and annotation of Brassica cretica.</title>
        <authorList>
            <person name="Studholme D.J."/>
            <person name="Sarris P.F."/>
        </authorList>
    </citation>
    <scope>NUCLEOTIDE SEQUENCE</scope>
    <source>
        <strain evidence="1">PFS-102/07</strain>
        <tissue evidence="1">Leaf</tissue>
    </source>
</reference>
<protein>
    <submittedName>
        <fullName evidence="1">Uncharacterized protein</fullName>
    </submittedName>
</protein>
<name>A0A8S9FL81_BRACR</name>
<evidence type="ECO:0000313" key="1">
    <source>
        <dbReference type="EMBL" id="KAF2531472.1"/>
    </source>
</evidence>
<dbReference type="EMBL" id="QGKY02002305">
    <property type="protein sequence ID" value="KAF2531472.1"/>
    <property type="molecule type" value="Genomic_DNA"/>
</dbReference>